<dbReference type="CDD" id="cd07177">
    <property type="entry name" value="terB_like"/>
    <property type="match status" value="1"/>
</dbReference>
<dbReference type="EMBL" id="JMCB01000007">
    <property type="protein sequence ID" value="KFE67638.1"/>
    <property type="molecule type" value="Genomic_DNA"/>
</dbReference>
<dbReference type="STRING" id="394096.DB31_8121"/>
<dbReference type="SUPFAM" id="SSF158682">
    <property type="entry name" value="TerB-like"/>
    <property type="match status" value="1"/>
</dbReference>
<dbReference type="RefSeq" id="WP_044190427.1">
    <property type="nucleotide sequence ID" value="NZ_JMCB01000007.1"/>
</dbReference>
<gene>
    <name evidence="1" type="ORF">DB31_8121</name>
</gene>
<keyword evidence="2" id="KW-1185">Reference proteome</keyword>
<dbReference type="InterPro" id="IPR029024">
    <property type="entry name" value="TerB-like"/>
</dbReference>
<organism evidence="1 2">
    <name type="scientific">Hyalangium minutum</name>
    <dbReference type="NCBI Taxonomy" id="394096"/>
    <lineage>
        <taxon>Bacteria</taxon>
        <taxon>Pseudomonadati</taxon>
        <taxon>Myxococcota</taxon>
        <taxon>Myxococcia</taxon>
        <taxon>Myxococcales</taxon>
        <taxon>Cystobacterineae</taxon>
        <taxon>Archangiaceae</taxon>
        <taxon>Hyalangium</taxon>
    </lineage>
</organism>
<dbReference type="Proteomes" id="UP000028725">
    <property type="component" value="Unassembled WGS sequence"/>
</dbReference>
<reference evidence="1 2" key="1">
    <citation type="submission" date="2014-04" db="EMBL/GenBank/DDBJ databases">
        <title>Genome assembly of Hyalangium minutum DSM 14724.</title>
        <authorList>
            <person name="Sharma G."/>
            <person name="Subramanian S."/>
        </authorList>
    </citation>
    <scope>NUCLEOTIDE SEQUENCE [LARGE SCALE GENOMIC DNA]</scope>
    <source>
        <strain evidence="1 2">DSM 14724</strain>
    </source>
</reference>
<protein>
    <recommendedName>
        <fullName evidence="3">Co-chaperone DjlA N-terminal domain-containing protein</fullName>
    </recommendedName>
</protein>
<sequence length="109" mass="11843">MTPSAEDRFNTEIIKLLLQVAWSDRQLTHAEHLVIFGLGRSWNVPEADLQSLLGALKAGGPLPEPDLAILRTRPDDVLEAARALAVSDGSFADSEKALIDRIKGMLSIP</sequence>
<proteinExistence type="predicted"/>
<accession>A0A085WIX5</accession>
<dbReference type="OrthoDB" id="5515994at2"/>
<comment type="caution">
    <text evidence="1">The sequence shown here is derived from an EMBL/GenBank/DDBJ whole genome shotgun (WGS) entry which is preliminary data.</text>
</comment>
<name>A0A085WIX5_9BACT</name>
<evidence type="ECO:0000313" key="1">
    <source>
        <dbReference type="EMBL" id="KFE67638.1"/>
    </source>
</evidence>
<dbReference type="AlphaFoldDB" id="A0A085WIX5"/>
<evidence type="ECO:0008006" key="3">
    <source>
        <dbReference type="Google" id="ProtNLM"/>
    </source>
</evidence>
<dbReference type="Gene3D" id="1.10.3680.10">
    <property type="entry name" value="TerB-like"/>
    <property type="match status" value="1"/>
</dbReference>
<evidence type="ECO:0000313" key="2">
    <source>
        <dbReference type="Proteomes" id="UP000028725"/>
    </source>
</evidence>